<comment type="caution">
    <text evidence="2">The sequence shown here is derived from an EMBL/GenBank/DDBJ whole genome shotgun (WGS) entry which is preliminary data.</text>
</comment>
<proteinExistence type="predicted"/>
<dbReference type="Proteomes" id="UP000326759">
    <property type="component" value="Unassembled WGS sequence"/>
</dbReference>
<feature type="compositionally biased region" description="Basic and acidic residues" evidence="1">
    <location>
        <begin position="199"/>
        <end position="216"/>
    </location>
</feature>
<gene>
    <name evidence="2" type="ORF">Anas_12418</name>
</gene>
<sequence length="252" mass="27907">MQRVIAVNSREFVFVLMSGYCMLYMYSRRTNSSVSVVSSINSNTKSHSSSRKTLVPYPSSLSSQSSPKSNSVTKSDNEYLRKASSSPAGEREVDDDDKDQVILSICWYRERIGGAFFCVSTRQVFIVEDKAESAPDFWVLRSLFREVSPKILVVGGKQDARLFKVVQELRGFEGKGNLFGKGISTSSNSEYKTTSSEGSIKKEFCGDSSDSPRNDETILPTSQSSVISSGTDTSPVALVIRPASEFSKFYEY</sequence>
<evidence type="ECO:0000313" key="2">
    <source>
        <dbReference type="EMBL" id="KAB7503300.1"/>
    </source>
</evidence>
<organism evidence="2 3">
    <name type="scientific">Armadillidium nasatum</name>
    <dbReference type="NCBI Taxonomy" id="96803"/>
    <lineage>
        <taxon>Eukaryota</taxon>
        <taxon>Metazoa</taxon>
        <taxon>Ecdysozoa</taxon>
        <taxon>Arthropoda</taxon>
        <taxon>Crustacea</taxon>
        <taxon>Multicrustacea</taxon>
        <taxon>Malacostraca</taxon>
        <taxon>Eumalacostraca</taxon>
        <taxon>Peracarida</taxon>
        <taxon>Isopoda</taxon>
        <taxon>Oniscidea</taxon>
        <taxon>Crinocheta</taxon>
        <taxon>Armadillidiidae</taxon>
        <taxon>Armadillidium</taxon>
    </lineage>
</organism>
<dbReference type="OrthoDB" id="6374462at2759"/>
<feature type="region of interest" description="Disordered" evidence="1">
    <location>
        <begin position="187"/>
        <end position="232"/>
    </location>
</feature>
<reference evidence="2 3" key="1">
    <citation type="journal article" date="2019" name="PLoS Biol.">
        <title>Sex chromosomes control vertical transmission of feminizing Wolbachia symbionts in an isopod.</title>
        <authorList>
            <person name="Becking T."/>
            <person name="Chebbi M.A."/>
            <person name="Giraud I."/>
            <person name="Moumen B."/>
            <person name="Laverre T."/>
            <person name="Caubet Y."/>
            <person name="Peccoud J."/>
            <person name="Gilbert C."/>
            <person name="Cordaux R."/>
        </authorList>
    </citation>
    <scope>NUCLEOTIDE SEQUENCE [LARGE SCALE GENOMIC DNA]</scope>
    <source>
        <strain evidence="2">ANa2</strain>
        <tissue evidence="2">Whole body excluding digestive tract and cuticle</tissue>
    </source>
</reference>
<feature type="region of interest" description="Disordered" evidence="1">
    <location>
        <begin position="41"/>
        <end position="93"/>
    </location>
</feature>
<feature type="compositionally biased region" description="Polar residues" evidence="1">
    <location>
        <begin position="219"/>
        <end position="232"/>
    </location>
</feature>
<evidence type="ECO:0000313" key="3">
    <source>
        <dbReference type="Proteomes" id="UP000326759"/>
    </source>
</evidence>
<feature type="compositionally biased region" description="Low complexity" evidence="1">
    <location>
        <begin position="41"/>
        <end position="74"/>
    </location>
</feature>
<dbReference type="AlphaFoldDB" id="A0A5N5TEE2"/>
<dbReference type="EMBL" id="SEYY01005463">
    <property type="protein sequence ID" value="KAB7503300.1"/>
    <property type="molecule type" value="Genomic_DNA"/>
</dbReference>
<protein>
    <submittedName>
        <fullName evidence="2">Uncharacterized protein</fullName>
    </submittedName>
</protein>
<evidence type="ECO:0000256" key="1">
    <source>
        <dbReference type="SAM" id="MobiDB-lite"/>
    </source>
</evidence>
<name>A0A5N5TEE2_9CRUS</name>
<feature type="compositionally biased region" description="Polar residues" evidence="1">
    <location>
        <begin position="187"/>
        <end position="198"/>
    </location>
</feature>
<keyword evidence="3" id="KW-1185">Reference proteome</keyword>
<accession>A0A5N5TEE2</accession>